<keyword evidence="1" id="KW-0282">Flagellum</keyword>
<keyword evidence="1" id="KW-0966">Cell projection</keyword>
<dbReference type="EMBL" id="PDCJ01000001">
    <property type="protein sequence ID" value="PEG32474.1"/>
    <property type="molecule type" value="Genomic_DNA"/>
</dbReference>
<dbReference type="STRING" id="137838.GCA_001458595_03993"/>
<dbReference type="RefSeq" id="WP_058296617.1">
    <property type="nucleotide sequence ID" value="NZ_CAKJVD010000083.1"/>
</dbReference>
<comment type="caution">
    <text evidence="1">The sequence shown here is derived from an EMBL/GenBank/DDBJ whole genome shotgun (WGS) entry which is preliminary data.</text>
</comment>
<evidence type="ECO:0000313" key="2">
    <source>
        <dbReference type="Proteomes" id="UP000220840"/>
    </source>
</evidence>
<name>A0A2A7MLA2_9CLOT</name>
<protein>
    <submittedName>
        <fullName evidence="1">Flagellar hook-length control protein FliK</fullName>
    </submittedName>
</protein>
<gene>
    <name evidence="1" type="ORF">CQ394_12515</name>
</gene>
<dbReference type="OrthoDB" id="1936401at2"/>
<keyword evidence="2" id="KW-1185">Reference proteome</keyword>
<dbReference type="Proteomes" id="UP000220840">
    <property type="component" value="Unassembled WGS sequence"/>
</dbReference>
<keyword evidence="1" id="KW-0969">Cilium</keyword>
<evidence type="ECO:0000313" key="1">
    <source>
        <dbReference type="EMBL" id="PEG32474.1"/>
    </source>
</evidence>
<dbReference type="AlphaFoldDB" id="A0A2A7MLA2"/>
<organism evidence="1 2">
    <name type="scientific">Clostridium neonatale</name>
    <dbReference type="NCBI Taxonomy" id="137838"/>
    <lineage>
        <taxon>Bacteria</taxon>
        <taxon>Bacillati</taxon>
        <taxon>Bacillota</taxon>
        <taxon>Clostridia</taxon>
        <taxon>Eubacteriales</taxon>
        <taxon>Clostridiaceae</taxon>
        <taxon>Clostridium</taxon>
    </lineage>
</organism>
<accession>A0A2A7MLA2</accession>
<proteinExistence type="predicted"/>
<reference evidence="1 2" key="1">
    <citation type="submission" date="2017-10" db="EMBL/GenBank/DDBJ databases">
        <title>Effective Description of Clostridium neonatale sp. nov. linked to necrotizing enterocolitis in neonates and a clarification of species assignable to the genus Clostridium (Prazmowski 1880) emend. Lawson and Rainey 2016.</title>
        <authorList>
            <person name="Bernard K."/>
            <person name="Burdz T."/>
            <person name="Wiebe D."/>
            <person name="Balcewich B."/>
            <person name="Alfa M."/>
            <person name="Bernier A.-M."/>
        </authorList>
    </citation>
    <scope>NUCLEOTIDE SEQUENCE [LARGE SCALE GENOMIC DNA]</scope>
    <source>
        <strain evidence="1 2">LCDC99A005</strain>
    </source>
</reference>
<sequence>MPGIYNINNGYANNNKKISSKLTFEVGEKFTGRVVDKGEGKDITIRLSDGWQFIAETDDKVDIEQLKLLKFEVEGFENGKLKLKILKGNAQEVTTEDENFQEIIEKEGLSKEDISILKNMVKHNIPLTRENINQMKGLIQLSQLMNSDTEEINNFIKNYLESNNIDINSREGQNAKELLTKFFNEFKNMTADDILAFIENNLELSEENIKSFNRLFKEDFTIEKLLIKLNENLKQNELSPKDVSAGNNLSNNIENSTQATLTSSSSDNVSTLATKIYNENDPSSKKVDVLDILRTLAGQENKENETVLPKEIDFNKKENVNLSKELLENLESNKDIVRTIKNIIDEDKFIKEMVNNEAEKNNDGSAKAKVEQLLSNQEGRKVTLTNDEFKQLTEFINRKFNENEVVKTDSMPKDIQTGKEINEIKNFEIDKLDKLLLNDKNDIKIQIKERINNVADIVKNLLSHTELNENVYDKITNLIRENINDIKVFNTINNEYYYVNFPIQSNFQEYPCQLIIKDNRKDGKKIDSTNAKMVVSVKTINLGEIDGYITMIPNKINIKLKCEDEFTRILNKNKDKLIEGLSASGNYVTVTVSSKENPANIVTCREFFNDMSISNIDIRV</sequence>